<feature type="transmembrane region" description="Helical" evidence="1">
    <location>
        <begin position="129"/>
        <end position="147"/>
    </location>
</feature>
<gene>
    <name evidence="2" type="ORF">S01H1_82405</name>
</gene>
<organism evidence="2">
    <name type="scientific">marine sediment metagenome</name>
    <dbReference type="NCBI Taxonomy" id="412755"/>
    <lineage>
        <taxon>unclassified sequences</taxon>
        <taxon>metagenomes</taxon>
        <taxon>ecological metagenomes</taxon>
    </lineage>
</organism>
<accession>X0YRY9</accession>
<dbReference type="EMBL" id="BARS01055857">
    <property type="protein sequence ID" value="GAG49582.1"/>
    <property type="molecule type" value="Genomic_DNA"/>
</dbReference>
<protein>
    <submittedName>
        <fullName evidence="2">Uncharacterized protein</fullName>
    </submittedName>
</protein>
<name>X0YRY9_9ZZZZ</name>
<keyword evidence="1" id="KW-0472">Membrane</keyword>
<dbReference type="AlphaFoldDB" id="X0YRY9"/>
<feature type="transmembrane region" description="Helical" evidence="1">
    <location>
        <begin position="153"/>
        <end position="175"/>
    </location>
</feature>
<evidence type="ECO:0000256" key="1">
    <source>
        <dbReference type="SAM" id="Phobius"/>
    </source>
</evidence>
<sequence length="195" mass="22505">GQNFLIKRGSKVKRTGFYAARSVEANDMSAATEIAMASFRADLKDIVVNDESDPPALKVEEICEVYYFQDEMALEDRVVPTKGYLWDDEKEEESGMIENPWHGSWLTLWESIKEKDAHIHTMVIHFTNALYPVAILFMFLFLLFGSASFHQTYFYIMVLATLSTPISYVTGIFDWKRRYQGAMKPIFISKIRYGP</sequence>
<reference evidence="2" key="1">
    <citation type="journal article" date="2014" name="Front. Microbiol.">
        <title>High frequency of phylogenetically diverse reductive dehalogenase-homologous genes in deep subseafloor sedimentary metagenomes.</title>
        <authorList>
            <person name="Kawai M."/>
            <person name="Futagami T."/>
            <person name="Toyoda A."/>
            <person name="Takaki Y."/>
            <person name="Nishi S."/>
            <person name="Hori S."/>
            <person name="Arai W."/>
            <person name="Tsubouchi T."/>
            <person name="Morono Y."/>
            <person name="Uchiyama I."/>
            <person name="Ito T."/>
            <person name="Fujiyama A."/>
            <person name="Inagaki F."/>
            <person name="Takami H."/>
        </authorList>
    </citation>
    <scope>NUCLEOTIDE SEQUENCE</scope>
    <source>
        <strain evidence="2">Expedition CK06-06</strain>
    </source>
</reference>
<feature type="non-terminal residue" evidence="2">
    <location>
        <position position="1"/>
    </location>
</feature>
<keyword evidence="1" id="KW-0812">Transmembrane</keyword>
<keyword evidence="1" id="KW-1133">Transmembrane helix</keyword>
<evidence type="ECO:0000313" key="2">
    <source>
        <dbReference type="EMBL" id="GAG49582.1"/>
    </source>
</evidence>
<comment type="caution">
    <text evidence="2">The sequence shown here is derived from an EMBL/GenBank/DDBJ whole genome shotgun (WGS) entry which is preliminary data.</text>
</comment>
<feature type="non-terminal residue" evidence="2">
    <location>
        <position position="195"/>
    </location>
</feature>
<proteinExistence type="predicted"/>